<dbReference type="STRING" id="5722.A2EXQ2"/>
<dbReference type="EMBL" id="DS113532">
    <property type="protein sequence ID" value="EAY02562.1"/>
    <property type="molecule type" value="Genomic_DNA"/>
</dbReference>
<dbReference type="PANTHER" id="PTHR12811:SF0">
    <property type="entry name" value="VACUOLAR PROTEIN SORTING-ASSOCIATED PROTEIN 16 HOMOLOG"/>
    <property type="match status" value="1"/>
</dbReference>
<dbReference type="RefSeq" id="XP_001330698.1">
    <property type="nucleotide sequence ID" value="XM_001330662.1"/>
</dbReference>
<dbReference type="SMR" id="A2EXQ2"/>
<dbReference type="OrthoDB" id="1792at2759"/>
<dbReference type="GO" id="GO:0006886">
    <property type="term" value="P:intracellular protein transport"/>
    <property type="evidence" value="ECO:0007669"/>
    <property type="project" value="InterPro"/>
</dbReference>
<dbReference type="InterPro" id="IPR016534">
    <property type="entry name" value="VPS16"/>
</dbReference>
<dbReference type="VEuPathDB" id="TrichDB:TVAGG3_0222460"/>
<reference evidence="1" key="1">
    <citation type="submission" date="2006-10" db="EMBL/GenBank/DDBJ databases">
        <authorList>
            <person name="Amadeo P."/>
            <person name="Zhao Q."/>
            <person name="Wortman J."/>
            <person name="Fraser-Liggett C."/>
            <person name="Carlton J."/>
        </authorList>
    </citation>
    <scope>NUCLEOTIDE SEQUENCE</scope>
    <source>
        <strain evidence="1">G3</strain>
    </source>
</reference>
<keyword evidence="2" id="KW-1185">Reference proteome</keyword>
<dbReference type="InParanoid" id="A2EXQ2"/>
<dbReference type="GO" id="GO:0003779">
    <property type="term" value="F:actin binding"/>
    <property type="evidence" value="ECO:0000318"/>
    <property type="project" value="GO_Central"/>
</dbReference>
<dbReference type="GO" id="GO:0016197">
    <property type="term" value="P:endosomal transport"/>
    <property type="evidence" value="ECO:0000318"/>
    <property type="project" value="GO_Central"/>
</dbReference>
<evidence type="ECO:0000313" key="1">
    <source>
        <dbReference type="EMBL" id="EAY02562.1"/>
    </source>
</evidence>
<reference evidence="1" key="2">
    <citation type="journal article" date="2007" name="Science">
        <title>Draft genome sequence of the sexually transmitted pathogen Trichomonas vaginalis.</title>
        <authorList>
            <person name="Carlton J.M."/>
            <person name="Hirt R.P."/>
            <person name="Silva J.C."/>
            <person name="Delcher A.L."/>
            <person name="Schatz M."/>
            <person name="Zhao Q."/>
            <person name="Wortman J.R."/>
            <person name="Bidwell S.L."/>
            <person name="Alsmark U.C.M."/>
            <person name="Besteiro S."/>
            <person name="Sicheritz-Ponten T."/>
            <person name="Noel C.J."/>
            <person name="Dacks J.B."/>
            <person name="Foster P.G."/>
            <person name="Simillion C."/>
            <person name="Van de Peer Y."/>
            <person name="Miranda-Saavedra D."/>
            <person name="Barton G.J."/>
            <person name="Westrop G.D."/>
            <person name="Mueller S."/>
            <person name="Dessi D."/>
            <person name="Fiori P.L."/>
            <person name="Ren Q."/>
            <person name="Paulsen I."/>
            <person name="Zhang H."/>
            <person name="Bastida-Corcuera F.D."/>
            <person name="Simoes-Barbosa A."/>
            <person name="Brown M.T."/>
            <person name="Hayes R.D."/>
            <person name="Mukherjee M."/>
            <person name="Okumura C.Y."/>
            <person name="Schneider R."/>
            <person name="Smith A.J."/>
            <person name="Vanacova S."/>
            <person name="Villalvazo M."/>
            <person name="Haas B.J."/>
            <person name="Pertea M."/>
            <person name="Feldblyum T.V."/>
            <person name="Utterback T.R."/>
            <person name="Shu C.L."/>
            <person name="Osoegawa K."/>
            <person name="de Jong P.J."/>
            <person name="Hrdy I."/>
            <person name="Horvathova L."/>
            <person name="Zubacova Z."/>
            <person name="Dolezal P."/>
            <person name="Malik S.B."/>
            <person name="Logsdon J.M. Jr."/>
            <person name="Henze K."/>
            <person name="Gupta A."/>
            <person name="Wang C.C."/>
            <person name="Dunne R.L."/>
            <person name="Upcroft J.A."/>
            <person name="Upcroft P."/>
            <person name="White O."/>
            <person name="Salzberg S.L."/>
            <person name="Tang P."/>
            <person name="Chiu C.-H."/>
            <person name="Lee Y.-S."/>
            <person name="Embley T.M."/>
            <person name="Coombs G.H."/>
            <person name="Mottram J.C."/>
            <person name="Tachezy J."/>
            <person name="Fraser-Liggett C.M."/>
            <person name="Johnson P.J."/>
        </authorList>
    </citation>
    <scope>NUCLEOTIDE SEQUENCE [LARGE SCALE GENOMIC DNA]</scope>
    <source>
        <strain evidence="1">G3</strain>
    </source>
</reference>
<dbReference type="Proteomes" id="UP000001542">
    <property type="component" value="Unassembled WGS sequence"/>
</dbReference>
<evidence type="ECO:0000313" key="2">
    <source>
        <dbReference type="Proteomes" id="UP000001542"/>
    </source>
</evidence>
<dbReference type="AlphaFoldDB" id="A2EXQ2"/>
<accession>A2EXQ2</accession>
<name>A2EXQ2_TRIV3</name>
<dbReference type="GO" id="GO:0042144">
    <property type="term" value="P:vacuole fusion, non-autophagic"/>
    <property type="evidence" value="ECO:0000318"/>
    <property type="project" value="GO_Central"/>
</dbReference>
<dbReference type="VEuPathDB" id="TrichDB:TVAG_116160"/>
<dbReference type="GO" id="GO:0030897">
    <property type="term" value="C:HOPS complex"/>
    <property type="evidence" value="ECO:0000318"/>
    <property type="project" value="GO_Central"/>
</dbReference>
<protein>
    <recommendedName>
        <fullName evidence="3">Vps16 N-terminal domain-containing protein</fullName>
    </recommendedName>
</protein>
<dbReference type="GO" id="GO:0005768">
    <property type="term" value="C:endosome"/>
    <property type="evidence" value="ECO:0000318"/>
    <property type="project" value="GO_Central"/>
</dbReference>
<evidence type="ECO:0008006" key="3">
    <source>
        <dbReference type="Google" id="ProtNLM"/>
    </source>
</evidence>
<sequence length="763" mass="88359">MYPWLEQLNTVQGTKLTNYRDPPFGYSPESSMFGYNCGLILSPRNTYKPAYQIYTNSCKEVFKTAYFDLDSPIVLSAFTSNSIIVFLLKNGTIAAYKPNGKQVYLRKELNFEVICASQNYLGIVYVLNNMNLQFFSFDRMEVTIDQQINDPPQYCVLQNIENGVFLFSSNGEVYFKTQQNLTSIFKVENEHITNIIAGINNPRIAIFTNKKIYIKQAYPSHKDIIEHQFDLVGKEGAWLNPNTLIASLNNGELCIFHNGVADFNPSCKVLKIFSDLNLVRLYSTEGLYIYYNPPASIESLNNEICKSVVRDFKNYESKNIDFIQNMNKNYVKAIPLFIQAARDSPLISTQMFYMSVASFLRSNYPNICANEFKSAIDFLRILNTLNSDQVGMCFTPEVLQNCSEQLFERLSNLQLYKICEYISDFLGVPHDKIAEEWVLNEIQTNGTKNLEEITQMLHKYSNINFHEVIQCCVDKKLSQYNIVTMVNSIKSPVQKIILLNPLYRTKARETALVSDDGCAIICYLLKDEEQNLQLDLRTPLLSINYFSFARYRVSQHLKRESKSVIIQSMERLIRSEETNKQFLEILTSSSFEKNEYGKNTNILLYIMNNMEMSKFGEYIGHQNYIITILGNLAPAGDTLSPRQFINACYANNKAEVAEKIAHKVNMSPPEVEYSRLRSVIKNKSNDMFDKLIREGFKHLQPDDVMNMILFYRCEDLATRYLNMLNMQQKTKLLDEALNYSYKIKDKRMIDAFENYKNMFMQRV</sequence>
<dbReference type="PANTHER" id="PTHR12811">
    <property type="entry name" value="VACUOLAR PROTEIN SORTING VPS16"/>
    <property type="match status" value="1"/>
</dbReference>
<gene>
    <name evidence="1" type="ORF">TVAG_116160</name>
</gene>
<dbReference type="KEGG" id="tva:4760402"/>
<proteinExistence type="predicted"/>
<organism evidence="1 2">
    <name type="scientific">Trichomonas vaginalis (strain ATCC PRA-98 / G3)</name>
    <dbReference type="NCBI Taxonomy" id="412133"/>
    <lineage>
        <taxon>Eukaryota</taxon>
        <taxon>Metamonada</taxon>
        <taxon>Parabasalia</taxon>
        <taxon>Trichomonadida</taxon>
        <taxon>Trichomonadidae</taxon>
        <taxon>Trichomonas</taxon>
    </lineage>
</organism>